<keyword evidence="4" id="KW-1185">Reference proteome</keyword>
<feature type="chain" id="PRO_5037351406" description="YhfM-like domain-containing protein" evidence="1">
    <location>
        <begin position="21"/>
        <end position="116"/>
    </location>
</feature>
<feature type="domain" description="YhfM-like" evidence="2">
    <location>
        <begin position="40"/>
        <end position="108"/>
    </location>
</feature>
<dbReference type="Proteomes" id="UP000752012">
    <property type="component" value="Unassembled WGS sequence"/>
</dbReference>
<evidence type="ECO:0000313" key="4">
    <source>
        <dbReference type="Proteomes" id="UP000752012"/>
    </source>
</evidence>
<dbReference type="RefSeq" id="WP_168004505.1">
    <property type="nucleotide sequence ID" value="NZ_JAATHJ010000001.1"/>
</dbReference>
<protein>
    <recommendedName>
        <fullName evidence="2">YhfM-like domain-containing protein</fullName>
    </recommendedName>
</protein>
<evidence type="ECO:0000256" key="1">
    <source>
        <dbReference type="SAM" id="SignalP"/>
    </source>
</evidence>
<dbReference type="AlphaFoldDB" id="A0A969PL93"/>
<sequence length="116" mass="12708">MRLLLVIALLLAGCSPDIRADQIAVYSFTSFHGWGGDPVIVLEDEEAVNTFTETLSEGSRLSGAVDVVEPDWTVVLDGKDAWHLWLDDENGSAMHADDTHTLYEVGSTDDIQAYLL</sequence>
<evidence type="ECO:0000313" key="3">
    <source>
        <dbReference type="EMBL" id="NJP36237.1"/>
    </source>
</evidence>
<organism evidence="3 4">
    <name type="scientific">Alkalicoccus luteus</name>
    <dbReference type="NCBI Taxonomy" id="1237094"/>
    <lineage>
        <taxon>Bacteria</taxon>
        <taxon>Bacillati</taxon>
        <taxon>Bacillota</taxon>
        <taxon>Bacilli</taxon>
        <taxon>Bacillales</taxon>
        <taxon>Bacillaceae</taxon>
        <taxon>Alkalicoccus</taxon>
    </lineage>
</organism>
<reference evidence="3 4" key="1">
    <citation type="submission" date="2020-03" db="EMBL/GenBank/DDBJ databases">
        <title>Assessment of the enzymatic potential of alkaline-tolerant lipase obtained from Bacillus luteus H11 (technogenic soil) for the bioremediation of saline soils contaminated with petroleum substances.</title>
        <authorList>
            <person name="Kalwasinska A."/>
        </authorList>
    </citation>
    <scope>NUCLEOTIDE SEQUENCE [LARGE SCALE GENOMIC DNA]</scope>
    <source>
        <strain evidence="3 4">H11</strain>
    </source>
</reference>
<gene>
    <name evidence="3" type="ORF">HCN83_01400</name>
</gene>
<evidence type="ECO:0000259" key="2">
    <source>
        <dbReference type="Pfam" id="PF26353"/>
    </source>
</evidence>
<comment type="caution">
    <text evidence="3">The sequence shown here is derived from an EMBL/GenBank/DDBJ whole genome shotgun (WGS) entry which is preliminary data.</text>
</comment>
<name>A0A969PL93_9BACI</name>
<feature type="signal peptide" evidence="1">
    <location>
        <begin position="1"/>
        <end position="20"/>
    </location>
</feature>
<proteinExistence type="predicted"/>
<dbReference type="Pfam" id="PF26353">
    <property type="entry name" value="YhfM"/>
    <property type="match status" value="1"/>
</dbReference>
<dbReference type="InterPro" id="IPR058780">
    <property type="entry name" value="YhfM-like_dom"/>
</dbReference>
<dbReference type="EMBL" id="JAATHJ010000001">
    <property type="protein sequence ID" value="NJP36237.1"/>
    <property type="molecule type" value="Genomic_DNA"/>
</dbReference>
<keyword evidence="1" id="KW-0732">Signal</keyword>
<accession>A0A969PL93</accession>